<dbReference type="InterPro" id="IPR020301">
    <property type="entry name" value="Mrx7"/>
</dbReference>
<dbReference type="EMBL" id="CR382135">
    <property type="protein sequence ID" value="CAG86162.1"/>
    <property type="molecule type" value="Genomic_DNA"/>
</dbReference>
<accession>Q6BUM8</accession>
<dbReference type="Pfam" id="PF10906">
    <property type="entry name" value="Mrx7"/>
    <property type="match status" value="1"/>
</dbReference>
<dbReference type="OMA" id="RILFWDE"/>
<dbReference type="VEuPathDB" id="FungiDB:DEHA2C09438g"/>
<dbReference type="HOGENOM" id="CLU_177980_0_0_1"/>
<organism evidence="1 2">
    <name type="scientific">Debaryomyces hansenii (strain ATCC 36239 / CBS 767 / BCRC 21394 / JCM 1990 / NBRC 0083 / IGC 2968)</name>
    <name type="common">Yeast</name>
    <name type="synonym">Torulaspora hansenii</name>
    <dbReference type="NCBI Taxonomy" id="284592"/>
    <lineage>
        <taxon>Eukaryota</taxon>
        <taxon>Fungi</taxon>
        <taxon>Dikarya</taxon>
        <taxon>Ascomycota</taxon>
        <taxon>Saccharomycotina</taxon>
        <taxon>Pichiomycetes</taxon>
        <taxon>Debaryomycetaceae</taxon>
        <taxon>Debaryomyces</taxon>
    </lineage>
</organism>
<evidence type="ECO:0000313" key="1">
    <source>
        <dbReference type="EMBL" id="CAG86162.1"/>
    </source>
</evidence>
<protein>
    <submittedName>
        <fullName evidence="1">DEHA2C09438p</fullName>
    </submittedName>
</protein>
<dbReference type="RefSeq" id="XP_458091.1">
    <property type="nucleotide sequence ID" value="XM_458091.1"/>
</dbReference>
<proteinExistence type="predicted"/>
<gene>
    <name evidence="1" type="ordered locus">DEHA2C09438g</name>
</gene>
<name>Q6BUM8_DEBHA</name>
<dbReference type="Proteomes" id="UP000000599">
    <property type="component" value="Chromosome C"/>
</dbReference>
<reference evidence="1 2" key="1">
    <citation type="journal article" date="2004" name="Nature">
        <title>Genome evolution in yeasts.</title>
        <authorList>
            <consortium name="Genolevures"/>
            <person name="Dujon B."/>
            <person name="Sherman D."/>
            <person name="Fischer G."/>
            <person name="Durrens P."/>
            <person name="Casaregola S."/>
            <person name="Lafontaine I."/>
            <person name="de Montigny J."/>
            <person name="Marck C."/>
            <person name="Neuveglise C."/>
            <person name="Talla E."/>
            <person name="Goffard N."/>
            <person name="Frangeul L."/>
            <person name="Aigle M."/>
            <person name="Anthouard V."/>
            <person name="Babour A."/>
            <person name="Barbe V."/>
            <person name="Barnay S."/>
            <person name="Blanchin S."/>
            <person name="Beckerich J.M."/>
            <person name="Beyne E."/>
            <person name="Bleykasten C."/>
            <person name="Boisrame A."/>
            <person name="Boyer J."/>
            <person name="Cattolico L."/>
            <person name="Confanioleri F."/>
            <person name="de Daruvar A."/>
            <person name="Despons L."/>
            <person name="Fabre E."/>
            <person name="Fairhead C."/>
            <person name="Ferry-Dumazet H."/>
            <person name="Groppi A."/>
            <person name="Hantraye F."/>
            <person name="Hennequin C."/>
            <person name="Jauniaux N."/>
            <person name="Joyet P."/>
            <person name="Kachouri R."/>
            <person name="Kerrest A."/>
            <person name="Koszul R."/>
            <person name="Lemaire M."/>
            <person name="Lesur I."/>
            <person name="Ma L."/>
            <person name="Muller H."/>
            <person name="Nicaud J.M."/>
            <person name="Nikolski M."/>
            <person name="Oztas S."/>
            <person name="Ozier-Kalogeropoulos O."/>
            <person name="Pellenz S."/>
            <person name="Potier S."/>
            <person name="Richard G.F."/>
            <person name="Straub M.L."/>
            <person name="Suleau A."/>
            <person name="Swennene D."/>
            <person name="Tekaia F."/>
            <person name="Wesolowski-Louvel M."/>
            <person name="Westhof E."/>
            <person name="Wirth B."/>
            <person name="Zeniou-Meyer M."/>
            <person name="Zivanovic I."/>
            <person name="Bolotin-Fukuhara M."/>
            <person name="Thierry A."/>
            <person name="Bouchier C."/>
            <person name="Caudron B."/>
            <person name="Scarpelli C."/>
            <person name="Gaillardin C."/>
            <person name="Weissenbach J."/>
            <person name="Wincker P."/>
            <person name="Souciet J.L."/>
        </authorList>
    </citation>
    <scope>NUCLEOTIDE SEQUENCE [LARGE SCALE GENOMIC DNA]</scope>
    <source>
        <strain evidence="2">ATCC 36239 / CBS 767 / BCRC 21394 / JCM 1990 / NBRC 0083 / IGC 2968</strain>
    </source>
</reference>
<sequence length="79" mass="9712">MKPPPRSLEEWLYRALMESPRFHHYVRRVHAKINRIPMHEEVHKTMEAGDYVPTRAHKFNAFRIIWFDEFKRSFGFGKR</sequence>
<dbReference type="GeneID" id="2900798"/>
<dbReference type="KEGG" id="dha:DEHA2C09438g"/>
<dbReference type="InParanoid" id="Q6BUM8"/>
<dbReference type="eggNOG" id="ENOG502S73A">
    <property type="taxonomic scope" value="Eukaryota"/>
</dbReference>
<keyword evidence="2" id="KW-1185">Reference proteome</keyword>
<evidence type="ECO:0000313" key="2">
    <source>
        <dbReference type="Proteomes" id="UP000000599"/>
    </source>
</evidence>
<dbReference type="FunCoup" id="Q6BUM8">
    <property type="interactions" value="16"/>
</dbReference>
<dbReference type="AlphaFoldDB" id="Q6BUM8"/>
<dbReference type="OrthoDB" id="4138121at2759"/>